<evidence type="ECO:0000313" key="3">
    <source>
        <dbReference type="Proteomes" id="UP001152519"/>
    </source>
</evidence>
<gene>
    <name evidence="2" type="ORF">SCOCK_150085</name>
</gene>
<feature type="compositionally biased region" description="Polar residues" evidence="1">
    <location>
        <begin position="30"/>
        <end position="47"/>
    </location>
</feature>
<organism evidence="2 3">
    <name type="scientific">Actinacidiphila cocklensis</name>
    <dbReference type="NCBI Taxonomy" id="887465"/>
    <lineage>
        <taxon>Bacteria</taxon>
        <taxon>Bacillati</taxon>
        <taxon>Actinomycetota</taxon>
        <taxon>Actinomycetes</taxon>
        <taxon>Kitasatosporales</taxon>
        <taxon>Streptomycetaceae</taxon>
        <taxon>Actinacidiphila</taxon>
    </lineage>
</organism>
<dbReference type="AlphaFoldDB" id="A0A9W4GP82"/>
<reference evidence="2" key="1">
    <citation type="submission" date="2021-05" db="EMBL/GenBank/DDBJ databases">
        <authorList>
            <person name="Arsene-Ploetze F."/>
        </authorList>
    </citation>
    <scope>NUCLEOTIDE SEQUENCE</scope>
    <source>
        <strain evidence="2">DSM 42138</strain>
    </source>
</reference>
<protein>
    <submittedName>
        <fullName evidence="2">Uncharacterized protein</fullName>
    </submittedName>
</protein>
<sequence length="59" mass="6507">MQQASTSTGRQLLRSPALAGWNFRHPQRCLTTRASPQLTTLSRTRAAQGSGLDPRCPDR</sequence>
<proteinExistence type="predicted"/>
<dbReference type="EMBL" id="CAJSLV010000043">
    <property type="protein sequence ID" value="CAG6392113.1"/>
    <property type="molecule type" value="Genomic_DNA"/>
</dbReference>
<dbReference type="Proteomes" id="UP001152519">
    <property type="component" value="Unassembled WGS sequence"/>
</dbReference>
<name>A0A9W4GP82_9ACTN</name>
<keyword evidence="3" id="KW-1185">Reference proteome</keyword>
<accession>A0A9W4GP82</accession>
<evidence type="ECO:0000256" key="1">
    <source>
        <dbReference type="SAM" id="MobiDB-lite"/>
    </source>
</evidence>
<feature type="region of interest" description="Disordered" evidence="1">
    <location>
        <begin position="30"/>
        <end position="59"/>
    </location>
</feature>
<evidence type="ECO:0000313" key="2">
    <source>
        <dbReference type="EMBL" id="CAG6392113.1"/>
    </source>
</evidence>
<comment type="caution">
    <text evidence="2">The sequence shown here is derived from an EMBL/GenBank/DDBJ whole genome shotgun (WGS) entry which is preliminary data.</text>
</comment>